<organism evidence="1 3">
    <name type="scientific">Pseudomonas juntendi</name>
    <dbReference type="NCBI Taxonomy" id="2666183"/>
    <lineage>
        <taxon>Bacteria</taxon>
        <taxon>Pseudomonadati</taxon>
        <taxon>Pseudomonadota</taxon>
        <taxon>Gammaproteobacteria</taxon>
        <taxon>Pseudomonadales</taxon>
        <taxon>Pseudomonadaceae</taxon>
        <taxon>Pseudomonas</taxon>
    </lineage>
</organism>
<dbReference type="AlphaFoldDB" id="A0A7W2LNS3"/>
<evidence type="ECO:0000313" key="2">
    <source>
        <dbReference type="EMBL" id="WEA22778.1"/>
    </source>
</evidence>
<proteinExistence type="predicted"/>
<dbReference type="RefSeq" id="WP_019751687.1">
    <property type="nucleotide sequence ID" value="NZ_BQIS01000011.1"/>
</dbReference>
<accession>A0A7W2LNS3</accession>
<evidence type="ECO:0000313" key="3">
    <source>
        <dbReference type="Proteomes" id="UP000590738"/>
    </source>
</evidence>
<dbReference type="Proteomes" id="UP000590738">
    <property type="component" value="Unassembled WGS sequence"/>
</dbReference>
<evidence type="ECO:0000313" key="1">
    <source>
        <dbReference type="EMBL" id="MBA6144186.1"/>
    </source>
</evidence>
<dbReference type="Proteomes" id="UP001217631">
    <property type="component" value="Chromosome"/>
</dbReference>
<reference evidence="1 3" key="1">
    <citation type="submission" date="2020-07" db="EMBL/GenBank/DDBJ databases">
        <title>Diversity of carbapenemase encoding genes among Pseudomonas putida group clinical isolates in a tertiary Brazilian hospital.</title>
        <authorList>
            <person name="Alberto-Lei F."/>
            <person name="Nodari C.S."/>
            <person name="Streling A.P."/>
            <person name="Paulino J.T."/>
            <person name="Bessa-Neto F.O."/>
            <person name="Cayo R."/>
            <person name="Gales A.C."/>
        </authorList>
    </citation>
    <scope>NUCLEOTIDE SEQUENCE [LARGE SCALE GENOMIC DNA]</scope>
    <source>
        <strain evidence="1 3">12273</strain>
    </source>
</reference>
<dbReference type="EMBL" id="JACGCZ010000029">
    <property type="protein sequence ID" value="MBA6144186.1"/>
    <property type="molecule type" value="Genomic_DNA"/>
</dbReference>
<dbReference type="EMBL" id="CP118677">
    <property type="protein sequence ID" value="WEA22778.1"/>
    <property type="molecule type" value="Genomic_DNA"/>
</dbReference>
<reference evidence="2" key="2">
    <citation type="submission" date="2023-02" db="EMBL/GenBank/DDBJ databases">
        <title>tmexCD-toprJ-like cluster.</title>
        <authorList>
            <person name="Gao X."/>
            <person name="Wang C."/>
            <person name="Liu J."/>
        </authorList>
    </citation>
    <scope>NUCLEOTIDE SEQUENCE</scope>
    <source>
        <strain evidence="2">GDW21C697WI</strain>
    </source>
</reference>
<gene>
    <name evidence="1" type="ORF">H4B97_17225</name>
    <name evidence="2" type="ORF">PWA60_11485</name>
</gene>
<name>A0A7W2LNS3_9PSED</name>
<sequence length="82" mass="9274">MRNSVNYEYRSSFALAVMNEMALRHLLPIHQHYQERSQDTVVNVLHSAYAWDTCDAGLVGEGVHTLPEAVDFRICLAGVLDQ</sequence>
<protein>
    <submittedName>
        <fullName evidence="1">Uncharacterized protein</fullName>
    </submittedName>
</protein>